<dbReference type="EMBL" id="CP050855">
    <property type="protein sequence ID" value="QLH62879.1"/>
    <property type="molecule type" value="Genomic_DNA"/>
</dbReference>
<protein>
    <submittedName>
        <fullName evidence="1">Uncharacterized protein</fullName>
    </submittedName>
</protein>
<gene>
    <name evidence="1" type="ORF">SYMBAF_07965</name>
</gene>
<dbReference type="Proteomes" id="UP000042738">
    <property type="component" value="Chromosome"/>
</dbReference>
<proteinExistence type="predicted"/>
<evidence type="ECO:0000313" key="1">
    <source>
        <dbReference type="EMBL" id="QLH62879.1"/>
    </source>
</evidence>
<dbReference type="STRING" id="138074.SYMBAF_230013"/>
<dbReference type="RefSeq" id="WP_040265249.1">
    <property type="nucleotide sequence ID" value="NZ_CP050855.1"/>
</dbReference>
<organism evidence="1 2">
    <name type="scientific">Serratia symbiotica</name>
    <dbReference type="NCBI Taxonomy" id="138074"/>
    <lineage>
        <taxon>Bacteria</taxon>
        <taxon>Pseudomonadati</taxon>
        <taxon>Pseudomonadota</taxon>
        <taxon>Gammaproteobacteria</taxon>
        <taxon>Enterobacterales</taxon>
        <taxon>Yersiniaceae</taxon>
        <taxon>Serratia</taxon>
    </lineage>
</organism>
<evidence type="ECO:0000313" key="2">
    <source>
        <dbReference type="Proteomes" id="UP000042738"/>
    </source>
</evidence>
<accession>A0A068Z602</accession>
<dbReference type="AlphaFoldDB" id="A0A068Z602"/>
<dbReference type="GeneID" id="93736435"/>
<reference evidence="1 2" key="1">
    <citation type="journal article" date="2014" name="Genome Announc.">
        <title>Whole-Genome Sequence of Serratia symbiotica Strain CWBI-2.3T, a Free-Living Symbiont of the Black Bean Aphid Aphis fabae.</title>
        <authorList>
            <person name="Foray V."/>
            <person name="Grigorescu A.S."/>
            <person name="Sabri A."/>
            <person name="Haubruge E."/>
            <person name="Lognay G."/>
            <person name="Francis F."/>
            <person name="Fauconnier M.L."/>
            <person name="Hance T."/>
            <person name="Thonart P."/>
        </authorList>
    </citation>
    <scope>NUCLEOTIDE SEQUENCE [LARGE SCALE GENOMIC DNA]</scope>
    <source>
        <strain evidence="1">CWBI-2.3</strain>
    </source>
</reference>
<sequence length="110" mass="12684">MDLDFYKGFEYQDSVSVSKELWNDILAIDCLDKVTDEESLIPEGFDGAGEKISRISLNNKKNEFLLGFSRLLIKFTSIDRTEKISSTISHILKIMSYLNDDEITHFRLDV</sequence>
<name>A0A068Z602_9GAMM</name>